<gene>
    <name evidence="3" type="ORF">Ctaglu_30170</name>
</gene>
<feature type="domain" description="DnaA N-terminal" evidence="2">
    <location>
        <begin position="234"/>
        <end position="295"/>
    </location>
</feature>
<dbReference type="Proteomes" id="UP000287872">
    <property type="component" value="Unassembled WGS sequence"/>
</dbReference>
<dbReference type="AlphaFoldDB" id="A0A401UPE0"/>
<dbReference type="InterPro" id="IPR024633">
    <property type="entry name" value="DnaA_N_dom"/>
</dbReference>
<proteinExistence type="predicted"/>
<evidence type="ECO:0000256" key="1">
    <source>
        <dbReference type="SAM" id="MobiDB-lite"/>
    </source>
</evidence>
<evidence type="ECO:0000259" key="2">
    <source>
        <dbReference type="Pfam" id="PF11638"/>
    </source>
</evidence>
<evidence type="ECO:0000313" key="4">
    <source>
        <dbReference type="Proteomes" id="UP000287872"/>
    </source>
</evidence>
<reference evidence="3 4" key="1">
    <citation type="submission" date="2018-11" db="EMBL/GenBank/DDBJ databases">
        <title>Genome sequencing and assembly of Clostridium tagluense strain A121.</title>
        <authorList>
            <person name="Murakami T."/>
            <person name="Segawa T."/>
            <person name="Shcherbakova V.A."/>
            <person name="Mori H."/>
            <person name="Yoshimura Y."/>
        </authorList>
    </citation>
    <scope>NUCLEOTIDE SEQUENCE [LARGE SCALE GENOMIC DNA]</scope>
    <source>
        <strain evidence="3 4">A121</strain>
    </source>
</reference>
<organism evidence="3 4">
    <name type="scientific">Clostridium tagluense</name>
    <dbReference type="NCBI Taxonomy" id="360422"/>
    <lineage>
        <taxon>Bacteria</taxon>
        <taxon>Bacillati</taxon>
        <taxon>Bacillota</taxon>
        <taxon>Clostridia</taxon>
        <taxon>Eubacteriales</taxon>
        <taxon>Clostridiaceae</taxon>
        <taxon>Clostridium</taxon>
    </lineage>
</organism>
<dbReference type="InterPro" id="IPR038454">
    <property type="entry name" value="DnaA_N_sf"/>
</dbReference>
<evidence type="ECO:0000313" key="3">
    <source>
        <dbReference type="EMBL" id="GCD11394.1"/>
    </source>
</evidence>
<feature type="compositionally biased region" description="Low complexity" evidence="1">
    <location>
        <begin position="152"/>
        <end position="167"/>
    </location>
</feature>
<dbReference type="Pfam" id="PF11638">
    <property type="entry name" value="DnaA_N"/>
    <property type="match status" value="1"/>
</dbReference>
<protein>
    <recommendedName>
        <fullName evidence="2">DnaA N-terminal domain-containing protein</fullName>
    </recommendedName>
</protein>
<feature type="region of interest" description="Disordered" evidence="1">
    <location>
        <begin position="139"/>
        <end position="167"/>
    </location>
</feature>
<accession>A0A401UPE0</accession>
<dbReference type="OrthoDB" id="2087470at2"/>
<keyword evidence="4" id="KW-1185">Reference proteome</keyword>
<comment type="caution">
    <text evidence="3">The sequence shown here is derived from an EMBL/GenBank/DDBJ whole genome shotgun (WGS) entry which is preliminary data.</text>
</comment>
<dbReference type="RefSeq" id="WP_125003177.1">
    <property type="nucleotide sequence ID" value="NZ_BHYK01000017.1"/>
</dbReference>
<name>A0A401UPE0_9CLOT</name>
<sequence>MNINPVFELLRNDGSIIINKALMHRLGVNEAILYSEIVSRYSYFAKGNMLTEDYFYNTVDDLHLATALGEKAQNKAIKNLITLGLIDKKLKGTPARRHFKITDNMNLILSYIEEGKTIIKELDQKQKVRMQEKIQYSKFSSSEKAELEDNDNSTSNSSSSQKTELSKINSSSIKTEVVEKTPVPPIGSVQFLPKEVSSSSNKTEVVPAIGRINNTNNNTKNNTKNNREEDCLLSIWNNITIILKKEMTEVSFKTWIMCLSPSRIENDILILRATNDFTKSIVESKYRDILIKAISTFKNSSITNFIVEAE</sequence>
<dbReference type="Gene3D" id="3.30.300.180">
    <property type="match status" value="1"/>
</dbReference>
<dbReference type="EMBL" id="BHYK01000017">
    <property type="protein sequence ID" value="GCD11394.1"/>
    <property type="molecule type" value="Genomic_DNA"/>
</dbReference>